<dbReference type="AlphaFoldDB" id="A0A2J6SN76"/>
<evidence type="ECO:0000259" key="2">
    <source>
        <dbReference type="PROSITE" id="PS50097"/>
    </source>
</evidence>
<keyword evidence="4" id="KW-1185">Reference proteome</keyword>
<dbReference type="GeneID" id="36596275"/>
<feature type="region of interest" description="Disordered" evidence="1">
    <location>
        <begin position="1"/>
        <end position="24"/>
    </location>
</feature>
<dbReference type="SUPFAM" id="SSF54695">
    <property type="entry name" value="POZ domain"/>
    <property type="match status" value="1"/>
</dbReference>
<protein>
    <recommendedName>
        <fullName evidence="2">BTB domain-containing protein</fullName>
    </recommendedName>
</protein>
<dbReference type="CDD" id="cd18186">
    <property type="entry name" value="BTB_POZ_ZBTB_KLHL-like"/>
    <property type="match status" value="1"/>
</dbReference>
<dbReference type="PANTHER" id="PTHR47843:SF2">
    <property type="entry name" value="BTB DOMAIN-CONTAINING PROTEIN"/>
    <property type="match status" value="1"/>
</dbReference>
<sequence>MAGTATSSSARPAGSPKTKKNPSLENPFALVTLYAGNEENAKPFKLHTDFACHYSPVFKAAFNSGFTEGQYQEYRLDVEEEEVVRLLVEWFYTQALNTRQPEEKLDDAATMEEDLILAKLCVLADKLLLPQMQNQVLDRVQEIRNAAGRIPTECLHYVYNNTPPGSPLRRWMWLRQFQGTISMIKDEDHISGIA</sequence>
<dbReference type="InterPro" id="IPR000210">
    <property type="entry name" value="BTB/POZ_dom"/>
</dbReference>
<evidence type="ECO:0000313" key="4">
    <source>
        <dbReference type="Proteomes" id="UP000235371"/>
    </source>
</evidence>
<dbReference type="EMBL" id="KZ613912">
    <property type="protein sequence ID" value="PMD52237.1"/>
    <property type="molecule type" value="Genomic_DNA"/>
</dbReference>
<accession>A0A2J6SN76</accession>
<gene>
    <name evidence="3" type="ORF">K444DRAFT_709284</name>
</gene>
<organism evidence="3 4">
    <name type="scientific">Hyaloscypha bicolor E</name>
    <dbReference type="NCBI Taxonomy" id="1095630"/>
    <lineage>
        <taxon>Eukaryota</taxon>
        <taxon>Fungi</taxon>
        <taxon>Dikarya</taxon>
        <taxon>Ascomycota</taxon>
        <taxon>Pezizomycotina</taxon>
        <taxon>Leotiomycetes</taxon>
        <taxon>Helotiales</taxon>
        <taxon>Hyaloscyphaceae</taxon>
        <taxon>Hyaloscypha</taxon>
        <taxon>Hyaloscypha bicolor</taxon>
    </lineage>
</organism>
<name>A0A2J6SN76_9HELO</name>
<dbReference type="PROSITE" id="PS50097">
    <property type="entry name" value="BTB"/>
    <property type="match status" value="1"/>
</dbReference>
<dbReference type="Proteomes" id="UP000235371">
    <property type="component" value="Unassembled WGS sequence"/>
</dbReference>
<proteinExistence type="predicted"/>
<dbReference type="OrthoDB" id="194443at2759"/>
<evidence type="ECO:0000256" key="1">
    <source>
        <dbReference type="SAM" id="MobiDB-lite"/>
    </source>
</evidence>
<reference evidence="3 4" key="1">
    <citation type="submission" date="2016-04" db="EMBL/GenBank/DDBJ databases">
        <title>A degradative enzymes factory behind the ericoid mycorrhizal symbiosis.</title>
        <authorList>
            <consortium name="DOE Joint Genome Institute"/>
            <person name="Martino E."/>
            <person name="Morin E."/>
            <person name="Grelet G."/>
            <person name="Kuo A."/>
            <person name="Kohler A."/>
            <person name="Daghino S."/>
            <person name="Barry K."/>
            <person name="Choi C."/>
            <person name="Cichocki N."/>
            <person name="Clum A."/>
            <person name="Copeland A."/>
            <person name="Hainaut M."/>
            <person name="Haridas S."/>
            <person name="Labutti K."/>
            <person name="Lindquist E."/>
            <person name="Lipzen A."/>
            <person name="Khouja H.-R."/>
            <person name="Murat C."/>
            <person name="Ohm R."/>
            <person name="Olson A."/>
            <person name="Spatafora J."/>
            <person name="Veneault-Fourrey C."/>
            <person name="Henrissat B."/>
            <person name="Grigoriev I."/>
            <person name="Martin F."/>
            <person name="Perotto S."/>
        </authorList>
    </citation>
    <scope>NUCLEOTIDE SEQUENCE [LARGE SCALE GENOMIC DNA]</scope>
    <source>
        <strain evidence="3 4">E</strain>
    </source>
</reference>
<dbReference type="InterPro" id="IPR011333">
    <property type="entry name" value="SKP1/BTB/POZ_sf"/>
</dbReference>
<dbReference type="InParanoid" id="A0A2J6SN76"/>
<dbReference type="Gene3D" id="3.30.710.10">
    <property type="entry name" value="Potassium Channel Kv1.1, Chain A"/>
    <property type="match status" value="1"/>
</dbReference>
<evidence type="ECO:0000313" key="3">
    <source>
        <dbReference type="EMBL" id="PMD52237.1"/>
    </source>
</evidence>
<feature type="domain" description="BTB" evidence="2">
    <location>
        <begin position="29"/>
        <end position="100"/>
    </location>
</feature>
<feature type="compositionally biased region" description="Polar residues" evidence="1">
    <location>
        <begin position="1"/>
        <end position="10"/>
    </location>
</feature>
<dbReference type="RefSeq" id="XP_024729141.1">
    <property type="nucleotide sequence ID" value="XM_024888199.1"/>
</dbReference>
<dbReference type="Pfam" id="PF00651">
    <property type="entry name" value="BTB"/>
    <property type="match status" value="1"/>
</dbReference>
<dbReference type="PANTHER" id="PTHR47843">
    <property type="entry name" value="BTB DOMAIN-CONTAINING PROTEIN-RELATED"/>
    <property type="match status" value="1"/>
</dbReference>